<reference evidence="1 2" key="1">
    <citation type="submission" date="2023-07" db="EMBL/GenBank/DDBJ databases">
        <title>Sequencing the genomes of 1000 actinobacteria strains.</title>
        <authorList>
            <person name="Klenk H.-P."/>
        </authorList>
    </citation>
    <scope>NUCLEOTIDE SEQUENCE [LARGE SCALE GENOMIC DNA]</scope>
    <source>
        <strain evidence="1 2">DSM 44709</strain>
    </source>
</reference>
<dbReference type="InterPro" id="IPR036388">
    <property type="entry name" value="WH-like_DNA-bd_sf"/>
</dbReference>
<dbReference type="Gene3D" id="1.10.10.10">
    <property type="entry name" value="Winged helix-like DNA-binding domain superfamily/Winged helix DNA-binding domain"/>
    <property type="match status" value="1"/>
</dbReference>
<keyword evidence="1" id="KW-0238">DNA-binding</keyword>
<dbReference type="AlphaFoldDB" id="A0AAE3VV73"/>
<evidence type="ECO:0000313" key="1">
    <source>
        <dbReference type="EMBL" id="MDQ0364346.1"/>
    </source>
</evidence>
<proteinExistence type="predicted"/>
<dbReference type="SUPFAM" id="SSF46894">
    <property type="entry name" value="C-terminal effector domain of the bipartite response regulators"/>
    <property type="match status" value="1"/>
</dbReference>
<dbReference type="GO" id="GO:0003677">
    <property type="term" value="F:DNA binding"/>
    <property type="evidence" value="ECO:0007669"/>
    <property type="project" value="UniProtKB-KW"/>
</dbReference>
<accession>A0AAE3VV73</accession>
<sequence length="77" mass="8239">MREHGLPAPGRAETLADSDRLLAALVADGLTDRQPAAATRSTEKGIEGRLSRLFLRTGHRSRVELAAAVLTGEFRTG</sequence>
<keyword evidence="2" id="KW-1185">Reference proteome</keyword>
<gene>
    <name evidence="1" type="ORF">J2S42_001015</name>
</gene>
<dbReference type="RefSeq" id="WP_307235679.1">
    <property type="nucleotide sequence ID" value="NZ_JAUSUZ010000001.1"/>
</dbReference>
<protein>
    <submittedName>
        <fullName evidence="1">DNA-binding NarL/FixJ family response regulator</fullName>
    </submittedName>
</protein>
<dbReference type="GO" id="GO:0006355">
    <property type="term" value="P:regulation of DNA-templated transcription"/>
    <property type="evidence" value="ECO:0007669"/>
    <property type="project" value="InterPro"/>
</dbReference>
<evidence type="ECO:0000313" key="2">
    <source>
        <dbReference type="Proteomes" id="UP001240236"/>
    </source>
</evidence>
<comment type="caution">
    <text evidence="1">The sequence shown here is derived from an EMBL/GenBank/DDBJ whole genome shotgun (WGS) entry which is preliminary data.</text>
</comment>
<dbReference type="EMBL" id="JAUSUZ010000001">
    <property type="protein sequence ID" value="MDQ0364346.1"/>
    <property type="molecule type" value="Genomic_DNA"/>
</dbReference>
<dbReference type="Proteomes" id="UP001240236">
    <property type="component" value="Unassembled WGS sequence"/>
</dbReference>
<name>A0AAE3VV73_9ACTN</name>
<organism evidence="1 2">
    <name type="scientific">Catenuloplanes indicus</name>
    <dbReference type="NCBI Taxonomy" id="137267"/>
    <lineage>
        <taxon>Bacteria</taxon>
        <taxon>Bacillati</taxon>
        <taxon>Actinomycetota</taxon>
        <taxon>Actinomycetes</taxon>
        <taxon>Micromonosporales</taxon>
        <taxon>Micromonosporaceae</taxon>
        <taxon>Catenuloplanes</taxon>
    </lineage>
</organism>
<dbReference type="InterPro" id="IPR016032">
    <property type="entry name" value="Sig_transdc_resp-reg_C-effctor"/>
</dbReference>